<evidence type="ECO:0000256" key="6">
    <source>
        <dbReference type="SAM" id="MobiDB-lite"/>
    </source>
</evidence>
<evidence type="ECO:0000256" key="2">
    <source>
        <dbReference type="ARBA" id="ARBA00022540"/>
    </source>
</evidence>
<feature type="compositionally biased region" description="Low complexity" evidence="6">
    <location>
        <begin position="351"/>
        <end position="361"/>
    </location>
</feature>
<dbReference type="Gene3D" id="3.40.50.300">
    <property type="entry name" value="P-loop containing nucleotide triphosphate hydrolases"/>
    <property type="match status" value="1"/>
</dbReference>
<keyword evidence="2" id="KW-0396">Initiation factor</keyword>
<feature type="compositionally biased region" description="Basic and acidic residues" evidence="6">
    <location>
        <begin position="362"/>
        <end position="372"/>
    </location>
</feature>
<sequence length="1134" mass="124988">MALIRVLKLERSLASLKASSSAALESGVAKAEERGRREGGEGRRAAEKKAEALGRKVGQLEAEREEREEALSDLEVQIEKLNLFVADNDGRGKELEALGARADEAEERAAELEEKVRQAAEVGGQLEDATRELAEVRKELEEARGGAGEAAALEALRDFQEKAAEAETELGAELAAARGALKDCEDKAAEAAAQAAAREEKAAGELAALQAAREAEAEAARDTLQEVKQAMLEEFAEQVAAREEKAAGEHGAALQAAREAEAEAARDTLQEVKQAMLEEFAEQIQIPPAAVEPPAAPTAAAPAGAPKELTAAEKFLQSQGLLNEDGPKEPAAPKDKKKKKKKGKGDKEEGGAAPKSAMAKAIADKLAKEQAEINRINELNRIEEERVAELERQEKEKEDAVAREKEEKKRKQAEKVARQKAEGTYMTKAQKAKALKEKERLDAMIAAGMTVGGLNAPADESAGKKKKVVYDNKKKKNKAQQQKEAEEKKRQEEEAATEAAKRAALDEPGETPDDWDADSDVAEDWDAASDDGLDKLASKLEVKDDDEDEWDNSGSEEEDEATADLKKEQKRLAELGRIREEKEREEARKMAELRAQEEEVNMRELMAKQLIEEGKQRREKREQDNIAARSRDNLRCPIIVIMGHVDTGKTKLLDNIRRTNVQEGEAGGITQQIGATYFEPHTLQKRFEKLNSTEKYDINLPGIQVIDTPGHEAFSNLRSRGSNLCDLAILVVDLMHGLEQQTIESLNMLRAKKCPFVVALNKVDRCYDWKSCPNDPVRDALQQQSEGTMQEYKSRVDNCKMQLQEQGVNSNLYWDMGENDWMTSDFVPLVPTSAISGEGVQDILWLLCKIAQEKLWQNLMYCANLQCTVLEVKAIDGLGMTVDVIVVNGVIREGDKVVLCSMDGPVVSEIRGLLTPPPSREMRVKADYEHHKEVKGAMGVKLIGNGFDKVMAGTPLMVVGEDDTEEDIKAEVMSDLLNLTSNLQVDKKGVMVQASTLGALEALLQFLRVDTQPPIPVSSVGIGTIYKKDVTKISIMKEKKGCEEYATILAFDVPVDKDANEYAEKEGVKIFTADIIYHLFDHFTRHMEEIAEKRKADAAAVAVFPSIVKILPQHIFNQKDPIIVGMEVVEGILK</sequence>
<gene>
    <name evidence="8" type="ORF">TeGR_g6352</name>
</gene>
<feature type="compositionally biased region" description="Basic and acidic residues" evidence="6">
    <location>
        <begin position="481"/>
        <end position="505"/>
    </location>
</feature>
<dbReference type="InterPro" id="IPR027417">
    <property type="entry name" value="P-loop_NTPase"/>
</dbReference>
<dbReference type="InterPro" id="IPR015760">
    <property type="entry name" value="TIF_IF2"/>
</dbReference>
<feature type="compositionally biased region" description="Acidic residues" evidence="6">
    <location>
        <begin position="507"/>
        <end position="531"/>
    </location>
</feature>
<evidence type="ECO:0000313" key="8">
    <source>
        <dbReference type="EMBL" id="GMI42116.1"/>
    </source>
</evidence>
<feature type="compositionally biased region" description="Basic and acidic residues" evidence="6">
    <location>
        <begin position="532"/>
        <end position="542"/>
    </location>
</feature>
<dbReference type="PRINTS" id="PR00315">
    <property type="entry name" value="ELONGATNFCT"/>
</dbReference>
<dbReference type="CDD" id="cd01887">
    <property type="entry name" value="IF2_eIF5B"/>
    <property type="match status" value="1"/>
</dbReference>
<feature type="region of interest" description="Disordered" evidence="6">
    <location>
        <begin position="24"/>
        <end position="52"/>
    </location>
</feature>
<comment type="caution">
    <text evidence="8">The sequence shown here is derived from an EMBL/GenBank/DDBJ whole genome shotgun (WGS) entry which is preliminary data.</text>
</comment>
<dbReference type="InterPro" id="IPR005225">
    <property type="entry name" value="Small_GTP-bd"/>
</dbReference>
<organism evidence="8 9">
    <name type="scientific">Tetraparma gracilis</name>
    <dbReference type="NCBI Taxonomy" id="2962635"/>
    <lineage>
        <taxon>Eukaryota</taxon>
        <taxon>Sar</taxon>
        <taxon>Stramenopiles</taxon>
        <taxon>Ochrophyta</taxon>
        <taxon>Bolidophyceae</taxon>
        <taxon>Parmales</taxon>
        <taxon>Triparmaceae</taxon>
        <taxon>Tetraparma</taxon>
    </lineage>
</organism>
<feature type="compositionally biased region" description="Basic residues" evidence="6">
    <location>
        <begin position="335"/>
        <end position="344"/>
    </location>
</feature>
<evidence type="ECO:0000256" key="3">
    <source>
        <dbReference type="ARBA" id="ARBA00022741"/>
    </source>
</evidence>
<dbReference type="PANTHER" id="PTHR43381:SF4">
    <property type="entry name" value="EUKARYOTIC TRANSLATION INITIATION FACTOR 5B"/>
    <property type="match status" value="1"/>
</dbReference>
<feature type="compositionally biased region" description="Acidic residues" evidence="6">
    <location>
        <begin position="543"/>
        <end position="562"/>
    </location>
</feature>
<feature type="region of interest" description="Disordered" evidence="6">
    <location>
        <begin position="285"/>
        <end position="435"/>
    </location>
</feature>
<feature type="compositionally biased region" description="Low complexity" evidence="6">
    <location>
        <begin position="297"/>
        <end position="309"/>
    </location>
</feature>
<feature type="compositionally biased region" description="Basic and acidic residues" evidence="6">
    <location>
        <begin position="30"/>
        <end position="52"/>
    </location>
</feature>
<evidence type="ECO:0000256" key="4">
    <source>
        <dbReference type="ARBA" id="ARBA00022917"/>
    </source>
</evidence>
<dbReference type="InterPro" id="IPR036925">
    <property type="entry name" value="TIF_IF2_dom3_sf"/>
</dbReference>
<dbReference type="Proteomes" id="UP001165060">
    <property type="component" value="Unassembled WGS sequence"/>
</dbReference>
<dbReference type="InterPro" id="IPR000795">
    <property type="entry name" value="T_Tr_GTP-bd_dom"/>
</dbReference>
<dbReference type="PROSITE" id="PS51722">
    <property type="entry name" value="G_TR_2"/>
    <property type="match status" value="1"/>
</dbReference>
<protein>
    <recommendedName>
        <fullName evidence="7">Tr-type G domain-containing protein</fullName>
    </recommendedName>
</protein>
<dbReference type="NCBIfam" id="NF003078">
    <property type="entry name" value="PRK04004.1"/>
    <property type="match status" value="1"/>
</dbReference>
<dbReference type="InterPro" id="IPR023115">
    <property type="entry name" value="TIF_IF2_dom3"/>
</dbReference>
<keyword evidence="4" id="KW-0648">Protein biosynthesis</keyword>
<keyword evidence="5" id="KW-0342">GTP-binding</keyword>
<feature type="region of interest" description="Disordered" evidence="6">
    <location>
        <begin position="241"/>
        <end position="270"/>
    </location>
</feature>
<evidence type="ECO:0000256" key="1">
    <source>
        <dbReference type="ARBA" id="ARBA00007733"/>
    </source>
</evidence>
<evidence type="ECO:0000256" key="5">
    <source>
        <dbReference type="ARBA" id="ARBA00023134"/>
    </source>
</evidence>
<dbReference type="SUPFAM" id="SSF52540">
    <property type="entry name" value="P-loop containing nucleoside triphosphate hydrolases"/>
    <property type="match status" value="1"/>
</dbReference>
<dbReference type="PANTHER" id="PTHR43381">
    <property type="entry name" value="TRANSLATION INITIATION FACTOR IF-2-RELATED"/>
    <property type="match status" value="1"/>
</dbReference>
<dbReference type="Pfam" id="PF11987">
    <property type="entry name" value="IF-2"/>
    <property type="match status" value="1"/>
</dbReference>
<dbReference type="Pfam" id="PF00009">
    <property type="entry name" value="GTP_EFTU"/>
    <property type="match status" value="1"/>
</dbReference>
<feature type="compositionally biased region" description="Basic and acidic residues" evidence="6">
    <location>
        <begin position="325"/>
        <end position="334"/>
    </location>
</feature>
<feature type="domain" description="Tr-type G" evidence="7">
    <location>
        <begin position="634"/>
        <end position="855"/>
    </location>
</feature>
<keyword evidence="3" id="KW-0547">Nucleotide-binding</keyword>
<dbReference type="Gene3D" id="2.40.30.10">
    <property type="entry name" value="Translation factors"/>
    <property type="match status" value="2"/>
</dbReference>
<comment type="similarity">
    <text evidence="1">Belongs to the TRAFAC class translation factor GTPase superfamily. Classic translation factor GTPase family. IF-2 subfamily.</text>
</comment>
<dbReference type="Gene3D" id="3.40.50.10050">
    <property type="entry name" value="Translation initiation factor IF- 2, domain 3"/>
    <property type="match status" value="1"/>
</dbReference>
<dbReference type="CDD" id="cd03703">
    <property type="entry name" value="aeIF5B_II"/>
    <property type="match status" value="1"/>
</dbReference>
<feature type="compositionally biased region" description="Basic and acidic residues" evidence="6">
    <location>
        <begin position="258"/>
        <end position="270"/>
    </location>
</feature>
<feature type="region of interest" description="Disordered" evidence="6">
    <location>
        <begin position="452"/>
        <end position="566"/>
    </location>
</feature>
<name>A0ABQ6N6F6_9STRA</name>
<dbReference type="SUPFAM" id="SSF52156">
    <property type="entry name" value="Initiation factor IF2/eIF5b, domain 3"/>
    <property type="match status" value="1"/>
</dbReference>
<evidence type="ECO:0000259" key="7">
    <source>
        <dbReference type="PROSITE" id="PS51722"/>
    </source>
</evidence>
<dbReference type="EMBL" id="BRYB01001050">
    <property type="protein sequence ID" value="GMI42116.1"/>
    <property type="molecule type" value="Genomic_DNA"/>
</dbReference>
<dbReference type="NCBIfam" id="TIGR00231">
    <property type="entry name" value="small_GTP"/>
    <property type="match status" value="1"/>
</dbReference>
<feature type="compositionally biased region" description="Basic and acidic residues" evidence="6">
    <location>
        <begin position="378"/>
        <end position="421"/>
    </location>
</feature>
<feature type="non-terminal residue" evidence="8">
    <location>
        <position position="1134"/>
    </location>
</feature>
<accession>A0ABQ6N6F6</accession>
<evidence type="ECO:0000313" key="9">
    <source>
        <dbReference type="Proteomes" id="UP001165060"/>
    </source>
</evidence>
<reference evidence="8 9" key="1">
    <citation type="journal article" date="2023" name="Commun. Biol.">
        <title>Genome analysis of Parmales, the sister group of diatoms, reveals the evolutionary specialization of diatoms from phago-mixotrophs to photoautotrophs.</title>
        <authorList>
            <person name="Ban H."/>
            <person name="Sato S."/>
            <person name="Yoshikawa S."/>
            <person name="Yamada K."/>
            <person name="Nakamura Y."/>
            <person name="Ichinomiya M."/>
            <person name="Sato N."/>
            <person name="Blanc-Mathieu R."/>
            <person name="Endo H."/>
            <person name="Kuwata A."/>
            <person name="Ogata H."/>
        </authorList>
    </citation>
    <scope>NUCLEOTIDE SEQUENCE [LARGE SCALE GENOMIC DNA]</scope>
</reference>
<keyword evidence="9" id="KW-1185">Reference proteome</keyword>
<proteinExistence type="inferred from homology"/>